<dbReference type="InterPro" id="IPR002104">
    <property type="entry name" value="Integrase_catalytic"/>
</dbReference>
<dbReference type="Proteomes" id="UP000263377">
    <property type="component" value="Unassembled WGS sequence"/>
</dbReference>
<dbReference type="EMBL" id="QVIG01000001">
    <property type="protein sequence ID" value="RGD59490.1"/>
    <property type="molecule type" value="Genomic_DNA"/>
</dbReference>
<comment type="caution">
    <text evidence="7">The sequence shown here is derived from an EMBL/GenBank/DDBJ whole genome shotgun (WGS) entry which is preliminary data.</text>
</comment>
<evidence type="ECO:0000259" key="6">
    <source>
        <dbReference type="PROSITE" id="PS51898"/>
    </source>
</evidence>
<dbReference type="InterPro" id="IPR050090">
    <property type="entry name" value="Tyrosine_recombinase_XerCD"/>
</dbReference>
<dbReference type="SUPFAM" id="SSF56349">
    <property type="entry name" value="DNA breaking-rejoining enzymes"/>
    <property type="match status" value="1"/>
</dbReference>
<evidence type="ECO:0000313" key="8">
    <source>
        <dbReference type="Proteomes" id="UP000263377"/>
    </source>
</evidence>
<evidence type="ECO:0000313" key="7">
    <source>
        <dbReference type="EMBL" id="RGD59490.1"/>
    </source>
</evidence>
<dbReference type="Pfam" id="PF14659">
    <property type="entry name" value="Phage_int_SAM_3"/>
    <property type="match status" value="1"/>
</dbReference>
<dbReference type="Gene3D" id="1.10.443.10">
    <property type="entry name" value="Intergrase catalytic core"/>
    <property type="match status" value="1"/>
</dbReference>
<evidence type="ECO:0000256" key="5">
    <source>
        <dbReference type="SAM" id="MobiDB-lite"/>
    </source>
</evidence>
<dbReference type="PANTHER" id="PTHR30349">
    <property type="entry name" value="PHAGE INTEGRASE-RELATED"/>
    <property type="match status" value="1"/>
</dbReference>
<keyword evidence="8" id="KW-1185">Reference proteome</keyword>
<feature type="domain" description="Tyr recombinase" evidence="6">
    <location>
        <begin position="285"/>
        <end position="483"/>
    </location>
</feature>
<keyword evidence="3" id="KW-0238">DNA-binding</keyword>
<proteinExistence type="inferred from homology"/>
<sequence length="555" mass="62374">MFEERTYKRCGCKGPLYHRRGKDKGKPVLNDDGTHKIGDLGTGCPDLEQKRNHGSWYYFLLIEDDTGEEAIRLRKGGFRTQDDAAKACKEVWDDYQAGLDVDTEEMFGAYLDRWADKKTDVALSTVAKYREHIRLHIAPYIGRIDRKKIRKRHIEQMFAAIQDRNVTVQAHREYVALLTQDCEDKRQAWRAASGQEGREILRASWHEARELLAIERKKMRRVTDVQTQHRIRATLSSALGDAVRAEEVKKNWAELVKLPKANPPKPMLWTPGRVRRWRETGEIPGRVMVWTPQFTGAFLDFVVNDDLFDLWHFMALRGPRRGEACALPWSEVDLDAMSVTISRQIVSIAYKLFGTTPKADSERILDLDSESARLFEKRAVLQVEQREKAGLAWQNTGLVFTQEDGSGYHPDFLTQRFKRLVELADLPPITLHGLRHGAACIAHASGSDPKEISEQLGHNTIKITMDTYTNVLPEAKKLRAEAALAIVPRSGRQAPTAPAEPEPATSTPGTGHVDIPAQASPPTPAPAPTAQPRPAGGGRLAALKRLREKKVASGV</sequence>
<dbReference type="Gene3D" id="1.10.150.130">
    <property type="match status" value="1"/>
</dbReference>
<dbReference type="RefSeq" id="WP_117487688.1">
    <property type="nucleotide sequence ID" value="NZ_QVIG01000001.1"/>
</dbReference>
<dbReference type="InterPro" id="IPR013762">
    <property type="entry name" value="Integrase-like_cat_sf"/>
</dbReference>
<keyword evidence="2" id="KW-0229">DNA integration</keyword>
<reference evidence="7 8" key="1">
    <citation type="submission" date="2018-08" db="EMBL/GenBank/DDBJ databases">
        <title>Diversity &amp; Physiological Properties of Lignin-Decomposing Actinobacteria from Soil.</title>
        <authorList>
            <person name="Roh S.G."/>
            <person name="Kim S.B."/>
        </authorList>
    </citation>
    <scope>NUCLEOTIDE SEQUENCE [LARGE SCALE GENOMIC DNA]</scope>
    <source>
        <strain evidence="7 8">MMS17-GH009</strain>
    </source>
</reference>
<organism evidence="7 8">
    <name type="scientific">Kitasatospora xanthocidica</name>
    <dbReference type="NCBI Taxonomy" id="83382"/>
    <lineage>
        <taxon>Bacteria</taxon>
        <taxon>Bacillati</taxon>
        <taxon>Actinomycetota</taxon>
        <taxon>Actinomycetes</taxon>
        <taxon>Kitasatosporales</taxon>
        <taxon>Streptomycetaceae</taxon>
        <taxon>Kitasatospora</taxon>
    </lineage>
</organism>
<dbReference type="GO" id="GO:0015074">
    <property type="term" value="P:DNA integration"/>
    <property type="evidence" value="ECO:0007669"/>
    <property type="project" value="UniProtKB-KW"/>
</dbReference>
<feature type="region of interest" description="Disordered" evidence="5">
    <location>
        <begin position="489"/>
        <end position="540"/>
    </location>
</feature>
<dbReference type="Pfam" id="PF00589">
    <property type="entry name" value="Phage_integrase"/>
    <property type="match status" value="1"/>
</dbReference>
<evidence type="ECO:0000256" key="2">
    <source>
        <dbReference type="ARBA" id="ARBA00022908"/>
    </source>
</evidence>
<dbReference type="PROSITE" id="PS51898">
    <property type="entry name" value="TYR_RECOMBINASE"/>
    <property type="match status" value="1"/>
</dbReference>
<feature type="compositionally biased region" description="Low complexity" evidence="5">
    <location>
        <begin position="494"/>
        <end position="518"/>
    </location>
</feature>
<feature type="compositionally biased region" description="Pro residues" evidence="5">
    <location>
        <begin position="519"/>
        <end position="531"/>
    </location>
</feature>
<dbReference type="GO" id="GO:0006310">
    <property type="term" value="P:DNA recombination"/>
    <property type="evidence" value="ECO:0007669"/>
    <property type="project" value="UniProtKB-KW"/>
</dbReference>
<dbReference type="InterPro" id="IPR011010">
    <property type="entry name" value="DNA_brk_join_enz"/>
</dbReference>
<dbReference type="CDD" id="cd01189">
    <property type="entry name" value="INT_ICEBs1_C_like"/>
    <property type="match status" value="1"/>
</dbReference>
<dbReference type="AlphaFoldDB" id="A0A372ZVQ7"/>
<name>A0A372ZVQ7_9ACTN</name>
<dbReference type="InterPro" id="IPR004107">
    <property type="entry name" value="Integrase_SAM-like_N"/>
</dbReference>
<comment type="similarity">
    <text evidence="1">Belongs to the 'phage' integrase family.</text>
</comment>
<evidence type="ECO:0000256" key="1">
    <source>
        <dbReference type="ARBA" id="ARBA00008857"/>
    </source>
</evidence>
<dbReference type="InterPro" id="IPR010998">
    <property type="entry name" value="Integrase_recombinase_N"/>
</dbReference>
<dbReference type="PANTHER" id="PTHR30349:SF41">
    <property type="entry name" value="INTEGRASE_RECOMBINASE PROTEIN MJ0367-RELATED"/>
    <property type="match status" value="1"/>
</dbReference>
<protein>
    <submittedName>
        <fullName evidence="7">Site-specific integrase</fullName>
    </submittedName>
</protein>
<dbReference type="GO" id="GO:0003677">
    <property type="term" value="F:DNA binding"/>
    <property type="evidence" value="ECO:0007669"/>
    <property type="project" value="UniProtKB-KW"/>
</dbReference>
<accession>A0A372ZVQ7</accession>
<evidence type="ECO:0000256" key="4">
    <source>
        <dbReference type="ARBA" id="ARBA00023172"/>
    </source>
</evidence>
<gene>
    <name evidence="7" type="ORF">DR950_18330</name>
</gene>
<keyword evidence="4" id="KW-0233">DNA recombination</keyword>
<evidence type="ECO:0000256" key="3">
    <source>
        <dbReference type="ARBA" id="ARBA00023125"/>
    </source>
</evidence>